<dbReference type="EMBL" id="ML170180">
    <property type="protein sequence ID" value="TDL21574.1"/>
    <property type="molecule type" value="Genomic_DNA"/>
</dbReference>
<protein>
    <submittedName>
        <fullName evidence="1">Uncharacterized protein</fullName>
    </submittedName>
</protein>
<evidence type="ECO:0000313" key="1">
    <source>
        <dbReference type="EMBL" id="TDL21574.1"/>
    </source>
</evidence>
<proteinExistence type="predicted"/>
<accession>A0A4Y7Q1Q0</accession>
<dbReference type="Proteomes" id="UP000294933">
    <property type="component" value="Unassembled WGS sequence"/>
</dbReference>
<reference evidence="1 2" key="1">
    <citation type="submission" date="2018-06" db="EMBL/GenBank/DDBJ databases">
        <title>A transcriptomic atlas of mushroom development highlights an independent origin of complex multicellularity.</title>
        <authorList>
            <consortium name="DOE Joint Genome Institute"/>
            <person name="Krizsan K."/>
            <person name="Almasi E."/>
            <person name="Merenyi Z."/>
            <person name="Sahu N."/>
            <person name="Viragh M."/>
            <person name="Koszo T."/>
            <person name="Mondo S."/>
            <person name="Kiss B."/>
            <person name="Balint B."/>
            <person name="Kues U."/>
            <person name="Barry K."/>
            <person name="Hegedus J.C."/>
            <person name="Henrissat B."/>
            <person name="Johnson J."/>
            <person name="Lipzen A."/>
            <person name="Ohm R."/>
            <person name="Nagy I."/>
            <person name="Pangilinan J."/>
            <person name="Yan J."/>
            <person name="Xiong Y."/>
            <person name="Grigoriev I.V."/>
            <person name="Hibbett D.S."/>
            <person name="Nagy L.G."/>
        </authorList>
    </citation>
    <scope>NUCLEOTIDE SEQUENCE [LARGE SCALE GENOMIC DNA]</scope>
    <source>
        <strain evidence="1 2">SZMC22713</strain>
    </source>
</reference>
<keyword evidence="2" id="KW-1185">Reference proteome</keyword>
<evidence type="ECO:0000313" key="2">
    <source>
        <dbReference type="Proteomes" id="UP000294933"/>
    </source>
</evidence>
<organism evidence="1 2">
    <name type="scientific">Rickenella mellea</name>
    <dbReference type="NCBI Taxonomy" id="50990"/>
    <lineage>
        <taxon>Eukaryota</taxon>
        <taxon>Fungi</taxon>
        <taxon>Dikarya</taxon>
        <taxon>Basidiomycota</taxon>
        <taxon>Agaricomycotina</taxon>
        <taxon>Agaricomycetes</taxon>
        <taxon>Hymenochaetales</taxon>
        <taxon>Rickenellaceae</taxon>
        <taxon>Rickenella</taxon>
    </lineage>
</organism>
<dbReference type="VEuPathDB" id="FungiDB:BD410DRAFT_297014"/>
<sequence>MSTFRVELIVGDLLVLCQDTPSQSTETPIALPAAMPPKLSLAEFCSAYKLSESIETVLSSHRITGPHALRFVTDSFLLQEMHLMMGELADIRCAEESWQCKLRSALKPAPFPAQMTAEGHMPQPPQSCIRCHR</sequence>
<dbReference type="OrthoDB" id="3063862at2759"/>
<name>A0A4Y7Q1Q0_9AGAM</name>
<gene>
    <name evidence="1" type="ORF">BD410DRAFT_297014</name>
</gene>
<dbReference type="AlphaFoldDB" id="A0A4Y7Q1Q0"/>